<proteinExistence type="predicted"/>
<dbReference type="AlphaFoldDB" id="A0AA94KR49"/>
<evidence type="ECO:0000313" key="2">
    <source>
        <dbReference type="Proteomes" id="UP000182314"/>
    </source>
</evidence>
<organism evidence="1 2">
    <name type="scientific">Kosakonia oryzae</name>
    <dbReference type="NCBI Taxonomy" id="497725"/>
    <lineage>
        <taxon>Bacteria</taxon>
        <taxon>Pseudomonadati</taxon>
        <taxon>Pseudomonadota</taxon>
        <taxon>Gammaproteobacteria</taxon>
        <taxon>Enterobacterales</taxon>
        <taxon>Enterobacteriaceae</taxon>
        <taxon>Kosakonia</taxon>
    </lineage>
</organism>
<protein>
    <submittedName>
        <fullName evidence="1">Uncharacterized protein</fullName>
    </submittedName>
</protein>
<accession>A0AA94KR49</accession>
<dbReference type="EMBL" id="FOKO01000004">
    <property type="protein sequence ID" value="SFC87918.1"/>
    <property type="molecule type" value="Genomic_DNA"/>
</dbReference>
<reference evidence="1 2" key="1">
    <citation type="submission" date="2016-10" db="EMBL/GenBank/DDBJ databases">
        <authorList>
            <person name="Varghese N."/>
            <person name="Submissions S."/>
        </authorList>
    </citation>
    <scope>NUCLEOTIDE SEQUENCE [LARGE SCALE GENOMIC DNA]</scope>
    <source>
        <strain evidence="1 2">CGMCC 1.7012</strain>
    </source>
</reference>
<evidence type="ECO:0000313" key="1">
    <source>
        <dbReference type="EMBL" id="SFC87918.1"/>
    </source>
</evidence>
<sequence length="29" mass="3373">MAKLITDYKLSDKNRSMLIACRNIKAYVL</sequence>
<name>A0AA94KR49_9ENTR</name>
<gene>
    <name evidence="1" type="ORF">SAMN05216286_3579</name>
</gene>
<dbReference type="Proteomes" id="UP000182314">
    <property type="component" value="Unassembled WGS sequence"/>
</dbReference>
<comment type="caution">
    <text evidence="1">The sequence shown here is derived from an EMBL/GenBank/DDBJ whole genome shotgun (WGS) entry which is preliminary data.</text>
</comment>